<sequence length="154" mass="17849">MALSEKKRALIEKIGVHFEFKGMQPLFGRILGLMLVHERAEVTFDEIVEELNVSKSAVSNALTFLQATGKVAYHTKPGDRKRYFHLPMKDFTSDMEKELMEIVKFEEVLEEVLVERGETNADFNCSLKEFLNFIKFIKMEIPVLIEKYKQQKGS</sequence>
<keyword evidence="3" id="KW-0804">Transcription</keyword>
<keyword evidence="6" id="KW-1185">Reference proteome</keyword>
<dbReference type="Gene3D" id="1.10.10.10">
    <property type="entry name" value="Winged helix-like DNA-binding domain superfamily/Winged helix DNA-binding domain"/>
    <property type="match status" value="1"/>
</dbReference>
<feature type="domain" description="HTH marR-type" evidence="4">
    <location>
        <begin position="29"/>
        <end position="81"/>
    </location>
</feature>
<proteinExistence type="predicted"/>
<evidence type="ECO:0000256" key="3">
    <source>
        <dbReference type="ARBA" id="ARBA00023163"/>
    </source>
</evidence>
<evidence type="ECO:0000313" key="6">
    <source>
        <dbReference type="Proteomes" id="UP001165489"/>
    </source>
</evidence>
<reference evidence="5" key="1">
    <citation type="submission" date="2022-03" db="EMBL/GenBank/DDBJ databases">
        <title>De novo assembled genomes of Belliella spp. (Cyclobacteriaceae) strains.</title>
        <authorList>
            <person name="Szabo A."/>
            <person name="Korponai K."/>
            <person name="Felfoldi T."/>
        </authorList>
    </citation>
    <scope>NUCLEOTIDE SEQUENCE</scope>
    <source>
        <strain evidence="5">DSM 111904</strain>
    </source>
</reference>
<dbReference type="CDD" id="cd00090">
    <property type="entry name" value="HTH_ARSR"/>
    <property type="match status" value="1"/>
</dbReference>
<evidence type="ECO:0000256" key="1">
    <source>
        <dbReference type="ARBA" id="ARBA00023015"/>
    </source>
</evidence>
<dbReference type="PANTHER" id="PTHR38465:SF1">
    <property type="entry name" value="HTH-TYPE TRANSCRIPTIONAL REGULATOR MJ1563-RELATED"/>
    <property type="match status" value="1"/>
</dbReference>
<dbReference type="RefSeq" id="WP_241346735.1">
    <property type="nucleotide sequence ID" value="NZ_JAKZGP010000005.1"/>
</dbReference>
<accession>A0ABS9UX40</accession>
<dbReference type="InterPro" id="IPR052362">
    <property type="entry name" value="HTH-GbsR_regulator"/>
</dbReference>
<comment type="caution">
    <text evidence="5">The sequence shown here is derived from an EMBL/GenBank/DDBJ whole genome shotgun (WGS) entry which is preliminary data.</text>
</comment>
<evidence type="ECO:0000313" key="5">
    <source>
        <dbReference type="EMBL" id="MCH7408510.1"/>
    </source>
</evidence>
<protein>
    <submittedName>
        <fullName evidence="5">HTH domain-containing protein</fullName>
    </submittedName>
</protein>
<dbReference type="InterPro" id="IPR036388">
    <property type="entry name" value="WH-like_DNA-bd_sf"/>
</dbReference>
<name>A0ABS9UX40_9BACT</name>
<evidence type="ECO:0000256" key="2">
    <source>
        <dbReference type="ARBA" id="ARBA00023125"/>
    </source>
</evidence>
<evidence type="ECO:0000259" key="4">
    <source>
        <dbReference type="Pfam" id="PF12802"/>
    </source>
</evidence>
<keyword evidence="2" id="KW-0238">DNA-binding</keyword>
<dbReference type="SUPFAM" id="SSF46785">
    <property type="entry name" value="Winged helix' DNA-binding domain"/>
    <property type="match status" value="1"/>
</dbReference>
<organism evidence="5 6">
    <name type="scientific">Belliella filtrata</name>
    <dbReference type="NCBI Taxonomy" id="2923435"/>
    <lineage>
        <taxon>Bacteria</taxon>
        <taxon>Pseudomonadati</taxon>
        <taxon>Bacteroidota</taxon>
        <taxon>Cytophagia</taxon>
        <taxon>Cytophagales</taxon>
        <taxon>Cyclobacteriaceae</taxon>
        <taxon>Belliella</taxon>
    </lineage>
</organism>
<dbReference type="Pfam" id="PF12802">
    <property type="entry name" value="MarR_2"/>
    <property type="match status" value="1"/>
</dbReference>
<dbReference type="PANTHER" id="PTHR38465">
    <property type="entry name" value="HTH-TYPE TRANSCRIPTIONAL REGULATOR MJ1563-RELATED"/>
    <property type="match status" value="1"/>
</dbReference>
<gene>
    <name evidence="5" type="ORF">MM239_03820</name>
</gene>
<dbReference type="InterPro" id="IPR036390">
    <property type="entry name" value="WH_DNA-bd_sf"/>
</dbReference>
<dbReference type="Proteomes" id="UP001165489">
    <property type="component" value="Unassembled WGS sequence"/>
</dbReference>
<dbReference type="EMBL" id="JAKZGP010000005">
    <property type="protein sequence ID" value="MCH7408510.1"/>
    <property type="molecule type" value="Genomic_DNA"/>
</dbReference>
<keyword evidence="1" id="KW-0805">Transcription regulation</keyword>
<dbReference type="InterPro" id="IPR000835">
    <property type="entry name" value="HTH_MarR-typ"/>
</dbReference>
<dbReference type="InterPro" id="IPR011991">
    <property type="entry name" value="ArsR-like_HTH"/>
</dbReference>